<proteinExistence type="predicted"/>
<dbReference type="Proteomes" id="UP000276133">
    <property type="component" value="Unassembled WGS sequence"/>
</dbReference>
<name>A0A3M7PCC6_BRAPC</name>
<sequence length="84" mass="10196">MVKQMVQFMFQTINIQIIQTMKILLLFLLGQKKKSCIFDNLDRPKRLLTQEMFCEKCGAKMIKRRYWACQNKCVYFIQYLGYIK</sequence>
<dbReference type="AlphaFoldDB" id="A0A3M7PCC6"/>
<gene>
    <name evidence="1" type="ORF">BpHYR1_027136</name>
</gene>
<accession>A0A3M7PCC6</accession>
<evidence type="ECO:0000313" key="2">
    <source>
        <dbReference type="Proteomes" id="UP000276133"/>
    </source>
</evidence>
<protein>
    <submittedName>
        <fullName evidence="1">Uncharacterized protein</fullName>
    </submittedName>
</protein>
<evidence type="ECO:0000313" key="1">
    <source>
        <dbReference type="EMBL" id="RMZ96756.1"/>
    </source>
</evidence>
<organism evidence="1 2">
    <name type="scientific">Brachionus plicatilis</name>
    <name type="common">Marine rotifer</name>
    <name type="synonym">Brachionus muelleri</name>
    <dbReference type="NCBI Taxonomy" id="10195"/>
    <lineage>
        <taxon>Eukaryota</taxon>
        <taxon>Metazoa</taxon>
        <taxon>Spiralia</taxon>
        <taxon>Gnathifera</taxon>
        <taxon>Rotifera</taxon>
        <taxon>Eurotatoria</taxon>
        <taxon>Monogononta</taxon>
        <taxon>Pseudotrocha</taxon>
        <taxon>Ploima</taxon>
        <taxon>Brachionidae</taxon>
        <taxon>Brachionus</taxon>
    </lineage>
</organism>
<keyword evidence="2" id="KW-1185">Reference proteome</keyword>
<comment type="caution">
    <text evidence="1">The sequence shown here is derived from an EMBL/GenBank/DDBJ whole genome shotgun (WGS) entry which is preliminary data.</text>
</comment>
<dbReference type="EMBL" id="REGN01011927">
    <property type="protein sequence ID" value="RMZ96756.1"/>
    <property type="molecule type" value="Genomic_DNA"/>
</dbReference>
<reference evidence="1 2" key="1">
    <citation type="journal article" date="2018" name="Sci. Rep.">
        <title>Genomic signatures of local adaptation to the degree of environmental predictability in rotifers.</title>
        <authorList>
            <person name="Franch-Gras L."/>
            <person name="Hahn C."/>
            <person name="Garcia-Roger E.M."/>
            <person name="Carmona M.J."/>
            <person name="Serra M."/>
            <person name="Gomez A."/>
        </authorList>
    </citation>
    <scope>NUCLEOTIDE SEQUENCE [LARGE SCALE GENOMIC DNA]</scope>
    <source>
        <strain evidence="1">HYR1</strain>
    </source>
</reference>